<sequence length="315" mass="33176">MALFRRQNARQPASTPAGGTPPPLPPGWESSPPDRWPLIPREGSASDPLALGWGVHSTPTRWDPAGEDPGVLLITGPAGSGKTTLARLLCDQAVCHNLAVLVLHADHRHYPGHHNLRGQDLDLARTLQQTVQPGRCVVVDLHPDSHATEPWPRHGPPPNLDRVAQAVSALGAQLIGDAIPAIVVVDGDYAVSELAATLPTLSELGVWIVAAVQQPDRHSGTLSGLRPQLAMLAPNAARADAAGELCPAWAIEQVGAVPGGRGRGVQITDQTRAIARFVIPDDGEWVNAGGFVGQRIRRSVAIDARNPGTAEDASL</sequence>
<gene>
    <name evidence="3" type="ORF">UFOPK3564_01700</name>
</gene>
<dbReference type="InterPro" id="IPR027417">
    <property type="entry name" value="P-loop_NTPase"/>
</dbReference>
<evidence type="ECO:0000259" key="2">
    <source>
        <dbReference type="SMART" id="SM00382"/>
    </source>
</evidence>
<accession>A0A6J7HMF9</accession>
<proteinExistence type="predicted"/>
<dbReference type="AlphaFoldDB" id="A0A6J7HMF9"/>
<reference evidence="3" key="1">
    <citation type="submission" date="2020-05" db="EMBL/GenBank/DDBJ databases">
        <authorList>
            <person name="Chiriac C."/>
            <person name="Salcher M."/>
            <person name="Ghai R."/>
            <person name="Kavagutti S V."/>
        </authorList>
    </citation>
    <scope>NUCLEOTIDE SEQUENCE</scope>
</reference>
<dbReference type="InterPro" id="IPR003593">
    <property type="entry name" value="AAA+_ATPase"/>
</dbReference>
<evidence type="ECO:0000256" key="1">
    <source>
        <dbReference type="SAM" id="MobiDB-lite"/>
    </source>
</evidence>
<organism evidence="3">
    <name type="scientific">freshwater metagenome</name>
    <dbReference type="NCBI Taxonomy" id="449393"/>
    <lineage>
        <taxon>unclassified sequences</taxon>
        <taxon>metagenomes</taxon>
        <taxon>ecological metagenomes</taxon>
    </lineage>
</organism>
<dbReference type="SMART" id="SM00382">
    <property type="entry name" value="AAA"/>
    <property type="match status" value="1"/>
</dbReference>
<feature type="domain" description="AAA+ ATPase" evidence="2">
    <location>
        <begin position="68"/>
        <end position="235"/>
    </location>
</feature>
<dbReference type="EMBL" id="CAFBMK010000093">
    <property type="protein sequence ID" value="CAB4918383.1"/>
    <property type="molecule type" value="Genomic_DNA"/>
</dbReference>
<evidence type="ECO:0000313" key="3">
    <source>
        <dbReference type="EMBL" id="CAB4918383.1"/>
    </source>
</evidence>
<dbReference type="Gene3D" id="3.40.50.300">
    <property type="entry name" value="P-loop containing nucleotide triphosphate hydrolases"/>
    <property type="match status" value="1"/>
</dbReference>
<protein>
    <submittedName>
        <fullName evidence="3">Unannotated protein</fullName>
    </submittedName>
</protein>
<feature type="region of interest" description="Disordered" evidence="1">
    <location>
        <begin position="1"/>
        <end position="43"/>
    </location>
</feature>
<dbReference type="SUPFAM" id="SSF52540">
    <property type="entry name" value="P-loop containing nucleoside triphosphate hydrolases"/>
    <property type="match status" value="1"/>
</dbReference>
<name>A0A6J7HMF9_9ZZZZ</name>